<proteinExistence type="predicted"/>
<dbReference type="Gene3D" id="3.20.20.70">
    <property type="entry name" value="Aldolase class I"/>
    <property type="match status" value="1"/>
</dbReference>
<gene>
    <name evidence="2" type="ORF">PoB_007008300</name>
</gene>
<dbReference type="AlphaFoldDB" id="A0AAV4DH07"/>
<organism evidence="2 3">
    <name type="scientific">Plakobranchus ocellatus</name>
    <dbReference type="NCBI Taxonomy" id="259542"/>
    <lineage>
        <taxon>Eukaryota</taxon>
        <taxon>Metazoa</taxon>
        <taxon>Spiralia</taxon>
        <taxon>Lophotrochozoa</taxon>
        <taxon>Mollusca</taxon>
        <taxon>Gastropoda</taxon>
        <taxon>Heterobranchia</taxon>
        <taxon>Euthyneura</taxon>
        <taxon>Panpulmonata</taxon>
        <taxon>Sacoglossa</taxon>
        <taxon>Placobranchoidea</taxon>
        <taxon>Plakobranchidae</taxon>
        <taxon>Plakobranchus</taxon>
    </lineage>
</organism>
<reference evidence="2 3" key="1">
    <citation type="journal article" date="2021" name="Elife">
        <title>Chloroplast acquisition without the gene transfer in kleptoplastic sea slugs, Plakobranchus ocellatus.</title>
        <authorList>
            <person name="Maeda T."/>
            <person name="Takahashi S."/>
            <person name="Yoshida T."/>
            <person name="Shimamura S."/>
            <person name="Takaki Y."/>
            <person name="Nagai Y."/>
            <person name="Toyoda A."/>
            <person name="Suzuki Y."/>
            <person name="Arimoto A."/>
            <person name="Ishii H."/>
            <person name="Satoh N."/>
            <person name="Nishiyama T."/>
            <person name="Hasebe M."/>
            <person name="Maruyama T."/>
            <person name="Minagawa J."/>
            <person name="Obokata J."/>
            <person name="Shigenobu S."/>
        </authorList>
    </citation>
    <scope>NUCLEOTIDE SEQUENCE [LARGE SCALE GENOMIC DNA]</scope>
</reference>
<dbReference type="InterPro" id="IPR013785">
    <property type="entry name" value="Aldolase_TIM"/>
</dbReference>
<evidence type="ECO:0000313" key="3">
    <source>
        <dbReference type="Proteomes" id="UP000735302"/>
    </source>
</evidence>
<accession>A0AAV4DH07</accession>
<dbReference type="EMBL" id="BLXT01007891">
    <property type="protein sequence ID" value="GFO43578.1"/>
    <property type="molecule type" value="Genomic_DNA"/>
</dbReference>
<dbReference type="SUPFAM" id="SSF51395">
    <property type="entry name" value="FMN-linked oxidoreductases"/>
    <property type="match status" value="1"/>
</dbReference>
<sequence>MAGSIPVDEMPSDLFAENRSHFSSPMDLFDDRKLVKICAPMVRYSKHAFRKLVRKYDCDLAFTPMIISDSFVRSIKARDTEFTTSKDDRPLIVQFAAKNSDEFASAAEIVAPFSDGVDLNCGCPQR</sequence>
<dbReference type="Pfam" id="PF01207">
    <property type="entry name" value="Dus"/>
    <property type="match status" value="1"/>
</dbReference>
<protein>
    <submittedName>
        <fullName evidence="2">tRNA-dihydrouridine synthase</fullName>
    </submittedName>
</protein>
<dbReference type="PANTHER" id="PTHR11082:SF31">
    <property type="entry name" value="TRNA-DIHYDROURIDINE(20A_20B) SYNTHASE [NAD(P)+]-LIKE"/>
    <property type="match status" value="1"/>
</dbReference>
<dbReference type="PANTHER" id="PTHR11082">
    <property type="entry name" value="TRNA-DIHYDROURIDINE SYNTHASE"/>
    <property type="match status" value="1"/>
</dbReference>
<evidence type="ECO:0000313" key="2">
    <source>
        <dbReference type="EMBL" id="GFO43578.1"/>
    </source>
</evidence>
<dbReference type="GO" id="GO:0017150">
    <property type="term" value="F:tRNA dihydrouridine synthase activity"/>
    <property type="evidence" value="ECO:0007669"/>
    <property type="project" value="TreeGrafter"/>
</dbReference>
<feature type="domain" description="DUS-like FMN-binding" evidence="1">
    <location>
        <begin position="38"/>
        <end position="125"/>
    </location>
</feature>
<name>A0AAV4DH07_9GAST</name>
<dbReference type="CDD" id="cd02801">
    <property type="entry name" value="DUS_like_FMN"/>
    <property type="match status" value="1"/>
</dbReference>
<dbReference type="InterPro" id="IPR035587">
    <property type="entry name" value="DUS-like_FMN-bd"/>
</dbReference>
<keyword evidence="3" id="KW-1185">Reference proteome</keyword>
<dbReference type="Proteomes" id="UP000735302">
    <property type="component" value="Unassembled WGS sequence"/>
</dbReference>
<evidence type="ECO:0000259" key="1">
    <source>
        <dbReference type="Pfam" id="PF01207"/>
    </source>
</evidence>
<comment type="caution">
    <text evidence="2">The sequence shown here is derived from an EMBL/GenBank/DDBJ whole genome shotgun (WGS) entry which is preliminary data.</text>
</comment>